<dbReference type="AlphaFoldDB" id="A0A1H0YW71"/>
<dbReference type="Proteomes" id="UP000199481">
    <property type="component" value="Unassembled WGS sequence"/>
</dbReference>
<proteinExistence type="predicted"/>
<dbReference type="RefSeq" id="WP_176944081.1">
    <property type="nucleotide sequence ID" value="NZ_CP084916.1"/>
</dbReference>
<reference evidence="2" key="1">
    <citation type="submission" date="2016-10" db="EMBL/GenBank/DDBJ databases">
        <authorList>
            <person name="Varghese N."/>
            <person name="Submissions S."/>
        </authorList>
    </citation>
    <scope>NUCLEOTIDE SEQUENCE [LARGE SCALE GENOMIC DNA]</scope>
    <source>
        <strain evidence="2">MPL-11</strain>
    </source>
</reference>
<organism evidence="1 2">
    <name type="scientific">Carnobacterium viridans</name>
    <dbReference type="NCBI Taxonomy" id="174587"/>
    <lineage>
        <taxon>Bacteria</taxon>
        <taxon>Bacillati</taxon>
        <taxon>Bacillota</taxon>
        <taxon>Bacilli</taxon>
        <taxon>Lactobacillales</taxon>
        <taxon>Carnobacteriaceae</taxon>
        <taxon>Carnobacterium</taxon>
    </lineage>
</organism>
<dbReference type="NCBIfam" id="TIGR01636">
    <property type="entry name" value="phage_rinA"/>
    <property type="match status" value="1"/>
</dbReference>
<evidence type="ECO:0000313" key="2">
    <source>
        <dbReference type="Proteomes" id="UP000199481"/>
    </source>
</evidence>
<dbReference type="InterPro" id="IPR006523">
    <property type="entry name" value="RinA"/>
</dbReference>
<protein>
    <submittedName>
        <fullName evidence="1">Phage transcriptional activator, RinA family</fullName>
    </submittedName>
</protein>
<keyword evidence="2" id="KW-1185">Reference proteome</keyword>
<dbReference type="EMBL" id="FNJW01000008">
    <property type="protein sequence ID" value="SDQ19096.1"/>
    <property type="molecule type" value="Genomic_DNA"/>
</dbReference>
<name>A0A1H0YW71_9LACT</name>
<evidence type="ECO:0000313" key="1">
    <source>
        <dbReference type="EMBL" id="SDQ19096.1"/>
    </source>
</evidence>
<accession>A0A1H0YW71</accession>
<sequence length="145" mass="16845">MSDKFKELEVKLSKYKWYLKEAKQLELSIRYPYQLADNNVGGGKSSGGDNDKLLSTLIKIDENEDLNKYVNIGQAIERTYAALPEHLQEAMKEFYINRKGPYRGHPKRCAAKLNVDASTLYRWRNEIADEFNKQLLKNKKIQVDS</sequence>
<gene>
    <name evidence="1" type="ORF">SAMN04487752_1175</name>
</gene>